<gene>
    <name evidence="1" type="ORF">CFP56_033408</name>
</gene>
<dbReference type="Proteomes" id="UP000237347">
    <property type="component" value="Unassembled WGS sequence"/>
</dbReference>
<dbReference type="EMBL" id="PKMF04000058">
    <property type="protein sequence ID" value="KAK7854187.1"/>
    <property type="molecule type" value="Genomic_DNA"/>
</dbReference>
<evidence type="ECO:0000313" key="1">
    <source>
        <dbReference type="EMBL" id="KAK7854187.1"/>
    </source>
</evidence>
<keyword evidence="2" id="KW-1185">Reference proteome</keyword>
<dbReference type="AlphaFoldDB" id="A0AAW0LU63"/>
<proteinExistence type="predicted"/>
<name>A0AAW0LU63_QUESU</name>
<sequence>MDIHLTISSSLCATIVKCFIRVQNEKLYFQSITHSRSIEISVISRQSSICKLARSTTKVPPGVPRGVCLLNFSKYQNDSCRCLFKC</sequence>
<evidence type="ECO:0000313" key="2">
    <source>
        <dbReference type="Proteomes" id="UP000237347"/>
    </source>
</evidence>
<comment type="caution">
    <text evidence="1">The sequence shown here is derived from an EMBL/GenBank/DDBJ whole genome shotgun (WGS) entry which is preliminary data.</text>
</comment>
<accession>A0AAW0LU63</accession>
<reference evidence="1 2" key="1">
    <citation type="journal article" date="2018" name="Sci. Data">
        <title>The draft genome sequence of cork oak.</title>
        <authorList>
            <person name="Ramos A.M."/>
            <person name="Usie A."/>
            <person name="Barbosa P."/>
            <person name="Barros P.M."/>
            <person name="Capote T."/>
            <person name="Chaves I."/>
            <person name="Simoes F."/>
            <person name="Abreu I."/>
            <person name="Carrasquinho I."/>
            <person name="Faro C."/>
            <person name="Guimaraes J.B."/>
            <person name="Mendonca D."/>
            <person name="Nobrega F."/>
            <person name="Rodrigues L."/>
            <person name="Saibo N.J.M."/>
            <person name="Varela M.C."/>
            <person name="Egas C."/>
            <person name="Matos J."/>
            <person name="Miguel C.M."/>
            <person name="Oliveira M.M."/>
            <person name="Ricardo C.P."/>
            <person name="Goncalves S."/>
        </authorList>
    </citation>
    <scope>NUCLEOTIDE SEQUENCE [LARGE SCALE GENOMIC DNA]</scope>
    <source>
        <strain evidence="2">cv. HL8</strain>
    </source>
</reference>
<protein>
    <submittedName>
        <fullName evidence="1">Uncharacterized protein</fullName>
    </submittedName>
</protein>
<organism evidence="1 2">
    <name type="scientific">Quercus suber</name>
    <name type="common">Cork oak</name>
    <dbReference type="NCBI Taxonomy" id="58331"/>
    <lineage>
        <taxon>Eukaryota</taxon>
        <taxon>Viridiplantae</taxon>
        <taxon>Streptophyta</taxon>
        <taxon>Embryophyta</taxon>
        <taxon>Tracheophyta</taxon>
        <taxon>Spermatophyta</taxon>
        <taxon>Magnoliopsida</taxon>
        <taxon>eudicotyledons</taxon>
        <taxon>Gunneridae</taxon>
        <taxon>Pentapetalae</taxon>
        <taxon>rosids</taxon>
        <taxon>fabids</taxon>
        <taxon>Fagales</taxon>
        <taxon>Fagaceae</taxon>
        <taxon>Quercus</taxon>
    </lineage>
</organism>